<evidence type="ECO:0000256" key="2">
    <source>
        <dbReference type="SAM" id="SignalP"/>
    </source>
</evidence>
<feature type="region of interest" description="Disordered" evidence="1">
    <location>
        <begin position="34"/>
        <end position="66"/>
    </location>
</feature>
<organism evidence="3 4">
    <name type="scientific">Sorangium cellulosum</name>
    <name type="common">Polyangium cellulosum</name>
    <dbReference type="NCBI Taxonomy" id="56"/>
    <lineage>
        <taxon>Bacteria</taxon>
        <taxon>Pseudomonadati</taxon>
        <taxon>Myxococcota</taxon>
        <taxon>Polyangia</taxon>
        <taxon>Polyangiales</taxon>
        <taxon>Polyangiaceae</taxon>
        <taxon>Sorangium</taxon>
    </lineage>
</organism>
<protein>
    <recommendedName>
        <fullName evidence="5">Secreted protein</fullName>
    </recommendedName>
</protein>
<dbReference type="EMBL" id="JEMB01001811">
    <property type="protein sequence ID" value="KYF84982.1"/>
    <property type="molecule type" value="Genomic_DNA"/>
</dbReference>
<gene>
    <name evidence="3" type="ORF">BE17_50060</name>
</gene>
<dbReference type="AlphaFoldDB" id="A0A150RXM4"/>
<feature type="signal peptide" evidence="2">
    <location>
        <begin position="1"/>
        <end position="22"/>
    </location>
</feature>
<sequence length="223" mass="22981">MVGGMKKRSSIFCALMPLLLAACDVTIIDGASNDGGATDPVEPSGEGGSAGHAGCGGSGGGAEPGEPLTAVALTRAQLDVLWDEYWASQGDVGTSGSTGGGDVELDPNDLFLRASDLGVSCGSPTTQLTCGGHWQLSIALPSAYQRVGVYDLEDPELIRYSMMSETGEPHSSLPDDCPWGGGAIGRGTLEILAIDEAEVRFRVTLSSLWDTDPSGEYTAPRCP</sequence>
<comment type="caution">
    <text evidence="3">The sequence shown here is derived from an EMBL/GenBank/DDBJ whole genome shotgun (WGS) entry which is preliminary data.</text>
</comment>
<accession>A0A150RXM4</accession>
<feature type="chain" id="PRO_5007568297" description="Secreted protein" evidence="2">
    <location>
        <begin position="23"/>
        <end position="223"/>
    </location>
</feature>
<evidence type="ECO:0000313" key="3">
    <source>
        <dbReference type="EMBL" id="KYF84982.1"/>
    </source>
</evidence>
<name>A0A150RXM4_SORCE</name>
<evidence type="ECO:0000313" key="4">
    <source>
        <dbReference type="Proteomes" id="UP000075635"/>
    </source>
</evidence>
<proteinExistence type="predicted"/>
<keyword evidence="2" id="KW-0732">Signal</keyword>
<dbReference type="Proteomes" id="UP000075635">
    <property type="component" value="Unassembled WGS sequence"/>
</dbReference>
<feature type="compositionally biased region" description="Gly residues" evidence="1">
    <location>
        <begin position="45"/>
        <end position="63"/>
    </location>
</feature>
<reference evidence="3 4" key="1">
    <citation type="submission" date="2014-02" db="EMBL/GenBank/DDBJ databases">
        <title>The small core and large imbalanced accessory genome model reveals a collaborative survival strategy of Sorangium cellulosum strains in nature.</title>
        <authorList>
            <person name="Han K."/>
            <person name="Peng R."/>
            <person name="Blom J."/>
            <person name="Li Y.-Z."/>
        </authorList>
    </citation>
    <scope>NUCLEOTIDE SEQUENCE [LARGE SCALE GENOMIC DNA]</scope>
    <source>
        <strain evidence="3 4">So0011-07</strain>
    </source>
</reference>
<evidence type="ECO:0008006" key="5">
    <source>
        <dbReference type="Google" id="ProtNLM"/>
    </source>
</evidence>
<dbReference type="PROSITE" id="PS51257">
    <property type="entry name" value="PROKAR_LIPOPROTEIN"/>
    <property type="match status" value="1"/>
</dbReference>
<evidence type="ECO:0000256" key="1">
    <source>
        <dbReference type="SAM" id="MobiDB-lite"/>
    </source>
</evidence>